<evidence type="ECO:0000256" key="3">
    <source>
        <dbReference type="ARBA" id="ARBA00022750"/>
    </source>
</evidence>
<evidence type="ECO:0000259" key="7">
    <source>
        <dbReference type="PROSITE" id="PS51767"/>
    </source>
</evidence>
<evidence type="ECO:0000313" key="8">
    <source>
        <dbReference type="EMBL" id="KAK9664838.1"/>
    </source>
</evidence>
<dbReference type="InterPro" id="IPR032799">
    <property type="entry name" value="TAXi_C"/>
</dbReference>
<feature type="domain" description="Peptidase A1" evidence="7">
    <location>
        <begin position="105"/>
        <end position="468"/>
    </location>
</feature>
<feature type="chain" id="PRO_5043452477" description="Peptidase A1 domain-containing protein" evidence="6">
    <location>
        <begin position="27"/>
        <end position="476"/>
    </location>
</feature>
<comment type="similarity">
    <text evidence="1">Belongs to the peptidase A1 family.</text>
</comment>
<dbReference type="Pfam" id="PF14543">
    <property type="entry name" value="TAXi_N"/>
    <property type="match status" value="1"/>
</dbReference>
<evidence type="ECO:0000313" key="9">
    <source>
        <dbReference type="Proteomes" id="UP001443914"/>
    </source>
</evidence>
<evidence type="ECO:0000256" key="4">
    <source>
        <dbReference type="ARBA" id="ARBA00022801"/>
    </source>
</evidence>
<accession>A0AAW1GPD2</accession>
<proteinExistence type="inferred from homology"/>
<keyword evidence="6" id="KW-0732">Signal</keyword>
<dbReference type="InterPro" id="IPR034161">
    <property type="entry name" value="Pepsin-like_plant"/>
</dbReference>
<keyword evidence="4" id="KW-0378">Hydrolase</keyword>
<dbReference type="Proteomes" id="UP001443914">
    <property type="component" value="Unassembled WGS sequence"/>
</dbReference>
<organism evidence="8 9">
    <name type="scientific">Saponaria officinalis</name>
    <name type="common">Common soapwort</name>
    <name type="synonym">Lychnis saponaria</name>
    <dbReference type="NCBI Taxonomy" id="3572"/>
    <lineage>
        <taxon>Eukaryota</taxon>
        <taxon>Viridiplantae</taxon>
        <taxon>Streptophyta</taxon>
        <taxon>Embryophyta</taxon>
        <taxon>Tracheophyta</taxon>
        <taxon>Spermatophyta</taxon>
        <taxon>Magnoliopsida</taxon>
        <taxon>eudicotyledons</taxon>
        <taxon>Gunneridae</taxon>
        <taxon>Pentapetalae</taxon>
        <taxon>Caryophyllales</taxon>
        <taxon>Caryophyllaceae</taxon>
        <taxon>Caryophylleae</taxon>
        <taxon>Saponaria</taxon>
    </lineage>
</organism>
<keyword evidence="9" id="KW-1185">Reference proteome</keyword>
<evidence type="ECO:0000256" key="5">
    <source>
        <dbReference type="ARBA" id="ARBA00023180"/>
    </source>
</evidence>
<keyword evidence="5" id="KW-0325">Glycoprotein</keyword>
<feature type="signal peptide" evidence="6">
    <location>
        <begin position="1"/>
        <end position="26"/>
    </location>
</feature>
<evidence type="ECO:0000256" key="2">
    <source>
        <dbReference type="ARBA" id="ARBA00022670"/>
    </source>
</evidence>
<dbReference type="SUPFAM" id="SSF50630">
    <property type="entry name" value="Acid proteases"/>
    <property type="match status" value="1"/>
</dbReference>
<dbReference type="GO" id="GO:0004190">
    <property type="term" value="F:aspartic-type endopeptidase activity"/>
    <property type="evidence" value="ECO:0007669"/>
    <property type="project" value="UniProtKB-KW"/>
</dbReference>
<keyword evidence="3" id="KW-0064">Aspartyl protease</keyword>
<dbReference type="InterPro" id="IPR033121">
    <property type="entry name" value="PEPTIDASE_A1"/>
</dbReference>
<comment type="caution">
    <text evidence="8">The sequence shown here is derived from an EMBL/GenBank/DDBJ whole genome shotgun (WGS) entry which is preliminary data.</text>
</comment>
<dbReference type="InterPro" id="IPR032861">
    <property type="entry name" value="TAXi_N"/>
</dbReference>
<dbReference type="InterPro" id="IPR021109">
    <property type="entry name" value="Peptidase_aspartic_dom_sf"/>
</dbReference>
<dbReference type="AlphaFoldDB" id="A0AAW1GPD2"/>
<reference evidence="8" key="1">
    <citation type="submission" date="2024-03" db="EMBL/GenBank/DDBJ databases">
        <title>WGS assembly of Saponaria officinalis var. Norfolk2.</title>
        <authorList>
            <person name="Jenkins J."/>
            <person name="Shu S."/>
            <person name="Grimwood J."/>
            <person name="Barry K."/>
            <person name="Goodstein D."/>
            <person name="Schmutz J."/>
            <person name="Leebens-Mack J."/>
            <person name="Osbourn A."/>
        </authorList>
    </citation>
    <scope>NUCLEOTIDE SEQUENCE [LARGE SCALE GENOMIC DNA]</scope>
    <source>
        <strain evidence="8">JIC</strain>
    </source>
</reference>
<dbReference type="InterPro" id="IPR051708">
    <property type="entry name" value="Plant_Aspart_Prot_A1"/>
</dbReference>
<dbReference type="PANTHER" id="PTHR47967">
    <property type="entry name" value="OS07G0603500 PROTEIN-RELATED"/>
    <property type="match status" value="1"/>
</dbReference>
<dbReference type="CDD" id="cd05476">
    <property type="entry name" value="pepsin_A_like_plant"/>
    <property type="match status" value="1"/>
</dbReference>
<dbReference type="EMBL" id="JBDFQZ010000014">
    <property type="protein sequence ID" value="KAK9664838.1"/>
    <property type="molecule type" value="Genomic_DNA"/>
</dbReference>
<evidence type="ECO:0000256" key="6">
    <source>
        <dbReference type="SAM" id="SignalP"/>
    </source>
</evidence>
<gene>
    <name evidence="8" type="ORF">RND81_14G072400</name>
</gene>
<dbReference type="PROSITE" id="PS51767">
    <property type="entry name" value="PEPTIDASE_A1"/>
    <property type="match status" value="1"/>
</dbReference>
<dbReference type="PANTHER" id="PTHR47967:SF123">
    <property type="entry name" value="ASPARTIC PROTEINASE NEPENTHESIN-1-LIKE"/>
    <property type="match status" value="1"/>
</dbReference>
<dbReference type="GO" id="GO:0005576">
    <property type="term" value="C:extracellular region"/>
    <property type="evidence" value="ECO:0007669"/>
    <property type="project" value="TreeGrafter"/>
</dbReference>
<keyword evidence="2" id="KW-0645">Protease</keyword>
<sequence length="476" mass="53809">MDNQVSLIYLLIVLQILLFILSGTTSDTKVPNGLSLKMIHIDSPNSPMYQSNLTDEERIKKYVEISTARVKSLARSNAFRNKSMRSPNLNDIVIRPSLTVQNVLYLVQVGIGTFHDEFPTSRTYYLGVDTASTLIWTQCEGCRNCFHQAYPYFPAARSSTYYAFPCSLCPEGAQCQHNGCRFEREYIDNSRVVATVAKEVFTFASEDGRTHSIHDIIFGCGYDMQDFSEGENPNNKFSGFIGMGYGYYGFMSQTQLMLYGRFSYCLQSVFAQGNSSPMYLRFGNDVLPIEGTQTTRMYQYGDNPGYYLSLLDISVDGQRLHIPPAYFAIKNDGSGGCIIDSGTATSWIVTGAYEVVKQAIQRFIGRNNRSLKEKRTAHEGFEFCYKGYNDPSRLHLPTVTFHFENNADFVIDVTEAFIFFNTRAGKVFCMGFKKSTYRLNNGVTYLGVTQQINKRIIYDTMNSVLHFATTDCSEEG</sequence>
<dbReference type="GO" id="GO:0006508">
    <property type="term" value="P:proteolysis"/>
    <property type="evidence" value="ECO:0007669"/>
    <property type="project" value="UniProtKB-KW"/>
</dbReference>
<name>A0AAW1GPD2_SAPOF</name>
<protein>
    <recommendedName>
        <fullName evidence="7">Peptidase A1 domain-containing protein</fullName>
    </recommendedName>
</protein>
<dbReference type="Gene3D" id="2.40.70.10">
    <property type="entry name" value="Acid Proteases"/>
    <property type="match status" value="2"/>
</dbReference>
<evidence type="ECO:0000256" key="1">
    <source>
        <dbReference type="ARBA" id="ARBA00007447"/>
    </source>
</evidence>
<dbReference type="Pfam" id="PF14541">
    <property type="entry name" value="TAXi_C"/>
    <property type="match status" value="1"/>
</dbReference>